<dbReference type="SUPFAM" id="SSF57959">
    <property type="entry name" value="Leucine zipper domain"/>
    <property type="match status" value="1"/>
</dbReference>
<evidence type="ECO:0000256" key="7">
    <source>
        <dbReference type="SAM" id="MobiDB-lite"/>
    </source>
</evidence>
<proteinExistence type="inferred from homology"/>
<dbReference type="PANTHER" id="PTHR23334">
    <property type="entry name" value="CCAAT/ENHANCER BINDING PROTEIN"/>
    <property type="match status" value="1"/>
</dbReference>
<dbReference type="Pfam" id="PF07716">
    <property type="entry name" value="bZIP_2"/>
    <property type="match status" value="1"/>
</dbReference>
<keyword evidence="5" id="KW-0804">Transcription</keyword>
<protein>
    <submittedName>
        <fullName evidence="10">CCAAT/enhancer-binding protein gamma-like</fullName>
    </submittedName>
</protein>
<keyword evidence="3" id="KW-0805">Transcription regulation</keyword>
<evidence type="ECO:0000256" key="2">
    <source>
        <dbReference type="ARBA" id="ARBA00006951"/>
    </source>
</evidence>
<evidence type="ECO:0000256" key="1">
    <source>
        <dbReference type="ARBA" id="ARBA00004123"/>
    </source>
</evidence>
<name>A0ABM1BU99_LIMPO</name>
<dbReference type="Proteomes" id="UP000694941">
    <property type="component" value="Unplaced"/>
</dbReference>
<comment type="similarity">
    <text evidence="2">Belongs to the bZIP family. C/EBP subfamily.</text>
</comment>
<accession>A0ABM1BU99</accession>
<evidence type="ECO:0000256" key="5">
    <source>
        <dbReference type="ARBA" id="ARBA00023163"/>
    </source>
</evidence>
<evidence type="ECO:0000256" key="4">
    <source>
        <dbReference type="ARBA" id="ARBA00023125"/>
    </source>
</evidence>
<keyword evidence="4" id="KW-0238">DNA-binding</keyword>
<dbReference type="SMART" id="SM00338">
    <property type="entry name" value="BRLZ"/>
    <property type="match status" value="1"/>
</dbReference>
<dbReference type="InterPro" id="IPR004827">
    <property type="entry name" value="bZIP"/>
</dbReference>
<feature type="region of interest" description="Disordered" evidence="7">
    <location>
        <begin position="1"/>
        <end position="72"/>
    </location>
</feature>
<dbReference type="CDD" id="cd14713">
    <property type="entry name" value="bZIP_CEBPG"/>
    <property type="match status" value="1"/>
</dbReference>
<evidence type="ECO:0000313" key="9">
    <source>
        <dbReference type="Proteomes" id="UP000694941"/>
    </source>
</evidence>
<sequence>MTPPKSILSTPGASSDSIETNLSEDPPQRKMTKSKKSSQVNKNSDDYRRRRERNNLAVKKSRNKSKIQTQQTLDRVQKLKAENEMLEVKIKILSKELSFLKDLFLAHAGNAHGGNLAAVNFKTLSDETEAGTKSPTPEV</sequence>
<dbReference type="PANTHER" id="PTHR23334:SF69">
    <property type="entry name" value="CCAAT_ENHANCER-BINDING PROTEIN GAMMA"/>
    <property type="match status" value="1"/>
</dbReference>
<reference evidence="10" key="1">
    <citation type="submission" date="2025-08" db="UniProtKB">
        <authorList>
            <consortium name="RefSeq"/>
        </authorList>
    </citation>
    <scope>IDENTIFICATION</scope>
    <source>
        <tissue evidence="10">Muscle</tissue>
    </source>
</reference>
<keyword evidence="9" id="KW-1185">Reference proteome</keyword>
<dbReference type="GeneID" id="106472662"/>
<dbReference type="InterPro" id="IPR046347">
    <property type="entry name" value="bZIP_sf"/>
</dbReference>
<evidence type="ECO:0000259" key="8">
    <source>
        <dbReference type="PROSITE" id="PS50217"/>
    </source>
</evidence>
<comment type="subcellular location">
    <subcellularLocation>
        <location evidence="1">Nucleus</location>
    </subcellularLocation>
</comment>
<feature type="domain" description="BZIP" evidence="8">
    <location>
        <begin position="44"/>
        <end position="107"/>
    </location>
</feature>
<keyword evidence="6" id="KW-0539">Nucleus</keyword>
<dbReference type="RefSeq" id="XP_013788771.1">
    <property type="nucleotide sequence ID" value="XM_013933317.2"/>
</dbReference>
<evidence type="ECO:0000256" key="3">
    <source>
        <dbReference type="ARBA" id="ARBA00023015"/>
    </source>
</evidence>
<dbReference type="Gene3D" id="1.20.5.170">
    <property type="match status" value="1"/>
</dbReference>
<evidence type="ECO:0000313" key="10">
    <source>
        <dbReference type="RefSeq" id="XP_013788771.1"/>
    </source>
</evidence>
<dbReference type="PROSITE" id="PS50217">
    <property type="entry name" value="BZIP"/>
    <property type="match status" value="1"/>
</dbReference>
<organism evidence="9 10">
    <name type="scientific">Limulus polyphemus</name>
    <name type="common">Atlantic horseshoe crab</name>
    <dbReference type="NCBI Taxonomy" id="6850"/>
    <lineage>
        <taxon>Eukaryota</taxon>
        <taxon>Metazoa</taxon>
        <taxon>Ecdysozoa</taxon>
        <taxon>Arthropoda</taxon>
        <taxon>Chelicerata</taxon>
        <taxon>Merostomata</taxon>
        <taxon>Xiphosura</taxon>
        <taxon>Limulidae</taxon>
        <taxon>Limulus</taxon>
    </lineage>
</organism>
<gene>
    <name evidence="10" type="primary">LOC106472662</name>
</gene>
<evidence type="ECO:0000256" key="6">
    <source>
        <dbReference type="ARBA" id="ARBA00023242"/>
    </source>
</evidence>
<dbReference type="InterPro" id="IPR031106">
    <property type="entry name" value="C/EBP"/>
</dbReference>
<feature type="compositionally biased region" description="Polar residues" evidence="7">
    <location>
        <begin position="7"/>
        <end position="23"/>
    </location>
</feature>